<dbReference type="OrthoDB" id="5327923at2759"/>
<dbReference type="GeneID" id="59352558"/>
<accession>A0A8H6VVK3</accession>
<protein>
    <recommendedName>
        <fullName evidence="4">Protein kinase domain-containing protein</fullName>
    </recommendedName>
</protein>
<proteinExistence type="predicted"/>
<dbReference type="AlphaFoldDB" id="A0A8H6VVK3"/>
<feature type="compositionally biased region" description="Polar residues" evidence="1">
    <location>
        <begin position="46"/>
        <end position="67"/>
    </location>
</feature>
<evidence type="ECO:0008006" key="4">
    <source>
        <dbReference type="Google" id="ProtNLM"/>
    </source>
</evidence>
<reference evidence="2" key="1">
    <citation type="submission" date="2020-05" db="EMBL/GenBank/DDBJ databases">
        <title>Mycena genomes resolve the evolution of fungal bioluminescence.</title>
        <authorList>
            <person name="Tsai I.J."/>
        </authorList>
    </citation>
    <scope>NUCLEOTIDE SEQUENCE</scope>
    <source>
        <strain evidence="2">171206Taipei</strain>
    </source>
</reference>
<evidence type="ECO:0000313" key="3">
    <source>
        <dbReference type="Proteomes" id="UP000636479"/>
    </source>
</evidence>
<evidence type="ECO:0000313" key="2">
    <source>
        <dbReference type="EMBL" id="KAF7289869.1"/>
    </source>
</evidence>
<comment type="caution">
    <text evidence="2">The sequence shown here is derived from an EMBL/GenBank/DDBJ whole genome shotgun (WGS) entry which is preliminary data.</text>
</comment>
<dbReference type="EMBL" id="JACAZF010000016">
    <property type="protein sequence ID" value="KAF7289869.1"/>
    <property type="molecule type" value="Genomic_DNA"/>
</dbReference>
<name>A0A8H6VVK3_9AGAR</name>
<feature type="region of interest" description="Disordered" evidence="1">
    <location>
        <begin position="46"/>
        <end position="72"/>
    </location>
</feature>
<keyword evidence="3" id="KW-1185">Reference proteome</keyword>
<dbReference type="Proteomes" id="UP000636479">
    <property type="component" value="Unassembled WGS sequence"/>
</dbReference>
<sequence>MSSSSLTELTTQSEELVYEPISESPEIVADVDLCTSESICSTDSQSAFRFDDSSSSLEGSETDATSTHSDHKEVVPLRAQCEASMATTPDRRVWAHRKEDLKEFTSDGTTDYWSPSMVFVGQKLSTSSAGFEASGMSLCVQVYGKDWNGSPEEEPSPRKLKVWPAIALKAWSADTCHEELGGVVDDTVALPLNGFNASPTAIPKLEQPMPTDLLPDTLRVIDPNGLSGRKSGQPAAEEYIRVYPRQFPKDTKFTADLRLIAHRSSTKLGNHSEVYPAELTLDERFEILEYDENSTQPTRSGNPATVRVMAKVTDGSSSDRSMLENEAEIYAQMQEHSPHLSEHWSGFHVIKEARRWEETVGKDVRVPATAVVPQFYGYYIPTDRSRSTARPLILLEDCGQQIDTSPHHMTKDQQMTCHTLIHRLWGQGVAQGSIYARNMLIQPGPLTQPPWLRSFQNPSFRIIDFGRGEWIPEAPDAGVKFAELALSGEERRMRDMEQAAAVDAVYGGSRRRRFYGFRLTPYY</sequence>
<gene>
    <name evidence="2" type="ORF">MIND_01361300</name>
</gene>
<dbReference type="RefSeq" id="XP_037213598.1">
    <property type="nucleotide sequence ID" value="XM_037370042.1"/>
</dbReference>
<organism evidence="2 3">
    <name type="scientific">Mycena indigotica</name>
    <dbReference type="NCBI Taxonomy" id="2126181"/>
    <lineage>
        <taxon>Eukaryota</taxon>
        <taxon>Fungi</taxon>
        <taxon>Dikarya</taxon>
        <taxon>Basidiomycota</taxon>
        <taxon>Agaricomycotina</taxon>
        <taxon>Agaricomycetes</taxon>
        <taxon>Agaricomycetidae</taxon>
        <taxon>Agaricales</taxon>
        <taxon>Marasmiineae</taxon>
        <taxon>Mycenaceae</taxon>
        <taxon>Mycena</taxon>
    </lineage>
</organism>
<evidence type="ECO:0000256" key="1">
    <source>
        <dbReference type="SAM" id="MobiDB-lite"/>
    </source>
</evidence>